<name>A0A2X3AEH4_CLOPF</name>
<feature type="transmembrane region" description="Helical" evidence="1">
    <location>
        <begin position="99"/>
        <end position="116"/>
    </location>
</feature>
<dbReference type="Proteomes" id="UP000249986">
    <property type="component" value="Unassembled WGS sequence"/>
</dbReference>
<keyword evidence="1" id="KW-1133">Transmembrane helix</keyword>
<dbReference type="Proteomes" id="UP001222958">
    <property type="component" value="Unassembled WGS sequence"/>
</dbReference>
<evidence type="ECO:0000313" key="2">
    <source>
        <dbReference type="EMBL" id="MDH2337539.1"/>
    </source>
</evidence>
<dbReference type="EMBL" id="UAWG01000013">
    <property type="protein sequence ID" value="SQB60560.1"/>
    <property type="molecule type" value="Genomic_DNA"/>
</dbReference>
<dbReference type="EMBL" id="JARVUX010000019">
    <property type="protein sequence ID" value="MDH2337539.1"/>
    <property type="molecule type" value="Genomic_DNA"/>
</dbReference>
<evidence type="ECO:0000313" key="3">
    <source>
        <dbReference type="EMBL" id="SQB60560.1"/>
    </source>
</evidence>
<reference evidence="2" key="2">
    <citation type="submission" date="2023-04" db="EMBL/GenBank/DDBJ databases">
        <title>Epidemiological investigation of Clostridium perfringens isolated from cattle.</title>
        <authorList>
            <person name="Tian R."/>
        </authorList>
    </citation>
    <scope>NUCLEOTIDE SEQUENCE</scope>
    <source>
        <strain evidence="2">ZWCP172</strain>
    </source>
</reference>
<evidence type="ECO:0000256" key="1">
    <source>
        <dbReference type="SAM" id="Phobius"/>
    </source>
</evidence>
<reference evidence="3 4" key="1">
    <citation type="submission" date="2018-06" db="EMBL/GenBank/DDBJ databases">
        <authorList>
            <consortium name="Pathogen Informatics"/>
            <person name="Doyle S."/>
        </authorList>
    </citation>
    <scope>NUCLEOTIDE SEQUENCE [LARGE SCALE GENOMIC DNA]</scope>
    <source>
        <strain evidence="3 4">NCTC10719</strain>
    </source>
</reference>
<evidence type="ECO:0000313" key="4">
    <source>
        <dbReference type="Proteomes" id="UP000249986"/>
    </source>
</evidence>
<dbReference type="AlphaFoldDB" id="A0A2X3AEH4"/>
<gene>
    <name evidence="3" type="ORF">NCTC10719_02198</name>
    <name evidence="2" type="ORF">QDQ28_15315</name>
</gene>
<proteinExistence type="predicted"/>
<feature type="transmembrane region" description="Helical" evidence="1">
    <location>
        <begin position="128"/>
        <end position="146"/>
    </location>
</feature>
<organism evidence="3 4">
    <name type="scientific">Clostridium perfringens</name>
    <dbReference type="NCBI Taxonomy" id="1502"/>
    <lineage>
        <taxon>Bacteria</taxon>
        <taxon>Bacillati</taxon>
        <taxon>Bacillota</taxon>
        <taxon>Clostridia</taxon>
        <taxon>Eubacteriales</taxon>
        <taxon>Clostridiaceae</taxon>
        <taxon>Clostridium</taxon>
    </lineage>
</organism>
<protein>
    <submittedName>
        <fullName evidence="3">Uncharacterized protein</fullName>
    </submittedName>
</protein>
<feature type="transmembrane region" description="Helical" evidence="1">
    <location>
        <begin position="44"/>
        <end position="62"/>
    </location>
</feature>
<sequence>MEKFFEQLTSYNILNNLLPGAIFCYILKYFLNIDIIANSLIGDLFFYYFCGMVISRIGSILIEPLLKKIKFVEFVDYKLFLEASKVDSKISILSETNNMYRTFIALFTLLLIVKLYEYLSIKFVFLNKYLVVIVIILLLILFIVSYRKQVNYIKKRVENTLN</sequence>
<dbReference type="RefSeq" id="WP_111926729.1">
    <property type="nucleotide sequence ID" value="NZ_CABPRN010000017.1"/>
</dbReference>
<keyword evidence="1" id="KW-0472">Membrane</keyword>
<feature type="transmembrane region" description="Helical" evidence="1">
    <location>
        <begin position="12"/>
        <end position="32"/>
    </location>
</feature>
<keyword evidence="1" id="KW-0812">Transmembrane</keyword>
<accession>A0A2X3AEH4</accession>